<dbReference type="Proteomes" id="UP000014387">
    <property type="component" value="Unassembled WGS sequence"/>
</dbReference>
<protein>
    <recommendedName>
        <fullName evidence="6">Carbohydrate kinase PfkB domain-containing protein</fullName>
    </recommendedName>
</protein>
<dbReference type="EMBL" id="AGWN01000002">
    <property type="protein sequence ID" value="EPD29534.1"/>
    <property type="molecule type" value="Genomic_DNA"/>
</dbReference>
<dbReference type="PANTHER" id="PTHR43085">
    <property type="entry name" value="HEXOKINASE FAMILY MEMBER"/>
    <property type="match status" value="1"/>
</dbReference>
<gene>
    <name evidence="7" type="ORF">HMPREF9238_01515</name>
</gene>
<feature type="domain" description="Carbohydrate kinase PfkB" evidence="6">
    <location>
        <begin position="22"/>
        <end position="256"/>
    </location>
</feature>
<dbReference type="AlphaFoldDB" id="A0A9W5RD78"/>
<dbReference type="PROSITE" id="PS00584">
    <property type="entry name" value="PFKB_KINASES_2"/>
    <property type="match status" value="1"/>
</dbReference>
<dbReference type="InterPro" id="IPR011611">
    <property type="entry name" value="PfkB_dom"/>
</dbReference>
<evidence type="ECO:0000259" key="6">
    <source>
        <dbReference type="Pfam" id="PF00294"/>
    </source>
</evidence>
<keyword evidence="8" id="KW-1185">Reference proteome</keyword>
<keyword evidence="3" id="KW-0547">Nucleotide-binding</keyword>
<proteinExistence type="inferred from homology"/>
<dbReference type="RefSeq" id="WP_016444840.1">
    <property type="nucleotide sequence ID" value="NZ_KE150267.1"/>
</dbReference>
<dbReference type="OrthoDB" id="9795789at2"/>
<accession>A0A9W5RD78</accession>
<dbReference type="InterPro" id="IPR029056">
    <property type="entry name" value="Ribokinase-like"/>
</dbReference>
<dbReference type="CDD" id="cd01167">
    <property type="entry name" value="bac_FRK"/>
    <property type="match status" value="1"/>
</dbReference>
<evidence type="ECO:0000256" key="1">
    <source>
        <dbReference type="ARBA" id="ARBA00010688"/>
    </source>
</evidence>
<comment type="caution">
    <text evidence="7">The sequence shown here is derived from an EMBL/GenBank/DDBJ whole genome shotgun (WGS) entry which is preliminary data.</text>
</comment>
<sequence>MINPNALVVGEALVDIVVPLRGESKEIPGGSPANVALTLGRLERTARLLTWLGSDARGQLVRKHLEESNVIVGEESLRAEKTSTALARLDETGAATYTFDIEWKLPDCEIAEDTVVVHSGSIAATLEPGGSGVVRLLEKARDVAIVTYDPNARPTIMGDPAKAYERVKECVRLADVVKMSDEDAEWLTGNSNIEQVAREWLELGPSLVVVTRGGDGVSAYFGDETVHLPAADVKVVDTVGAGDSFMGGLIDALWSENLLGANNRYALAHIDRECVIRLLGRAGSISAITVSRAGANPPWKKELI</sequence>
<name>A0A9W5RD78_9ACTO</name>
<keyword evidence="4" id="KW-0418">Kinase</keyword>
<evidence type="ECO:0000313" key="8">
    <source>
        <dbReference type="Proteomes" id="UP000014387"/>
    </source>
</evidence>
<dbReference type="InterPro" id="IPR002173">
    <property type="entry name" value="Carboh/pur_kinase_PfkB_CS"/>
</dbReference>
<organism evidence="7 8">
    <name type="scientific">Gleimia europaea ACS-120-V-Col10b</name>
    <dbReference type="NCBI Taxonomy" id="883069"/>
    <lineage>
        <taxon>Bacteria</taxon>
        <taxon>Bacillati</taxon>
        <taxon>Actinomycetota</taxon>
        <taxon>Actinomycetes</taxon>
        <taxon>Actinomycetales</taxon>
        <taxon>Actinomycetaceae</taxon>
        <taxon>Gleimia</taxon>
    </lineage>
</organism>
<evidence type="ECO:0000256" key="3">
    <source>
        <dbReference type="ARBA" id="ARBA00022741"/>
    </source>
</evidence>
<dbReference type="Pfam" id="PF00294">
    <property type="entry name" value="PfkB"/>
    <property type="match status" value="1"/>
</dbReference>
<comment type="similarity">
    <text evidence="1">Belongs to the carbohydrate kinase PfkB family.</text>
</comment>
<evidence type="ECO:0000313" key="7">
    <source>
        <dbReference type="EMBL" id="EPD29534.1"/>
    </source>
</evidence>
<dbReference type="GO" id="GO:0005524">
    <property type="term" value="F:ATP binding"/>
    <property type="evidence" value="ECO:0007669"/>
    <property type="project" value="UniProtKB-KW"/>
</dbReference>
<dbReference type="InterPro" id="IPR050306">
    <property type="entry name" value="PfkB_Carbo_kinase"/>
</dbReference>
<dbReference type="SUPFAM" id="SSF53613">
    <property type="entry name" value="Ribokinase-like"/>
    <property type="match status" value="1"/>
</dbReference>
<dbReference type="GO" id="GO:0016301">
    <property type="term" value="F:kinase activity"/>
    <property type="evidence" value="ECO:0007669"/>
    <property type="project" value="UniProtKB-KW"/>
</dbReference>
<reference evidence="7 8" key="1">
    <citation type="submission" date="2013-05" db="EMBL/GenBank/DDBJ databases">
        <title>The Genome Sequence of Actinomyces europaeus ACS-120-V-COL10B.</title>
        <authorList>
            <consortium name="The Broad Institute Genomics Platform"/>
            <person name="Earl A."/>
            <person name="Ward D."/>
            <person name="Feldgarden M."/>
            <person name="Gevers D."/>
            <person name="Saerens B."/>
            <person name="Vaneechoutte M."/>
            <person name="Walker B."/>
            <person name="Young S."/>
            <person name="Zeng Q."/>
            <person name="Gargeya S."/>
            <person name="Fitzgerald M."/>
            <person name="Haas B."/>
            <person name="Abouelleil A."/>
            <person name="Allen A.W."/>
            <person name="Alvarado L."/>
            <person name="Arachchi H.M."/>
            <person name="Berlin A.M."/>
            <person name="Chapman S.B."/>
            <person name="Gainer-Dewar J."/>
            <person name="Goldberg J."/>
            <person name="Griggs A."/>
            <person name="Gujja S."/>
            <person name="Hansen M."/>
            <person name="Howarth C."/>
            <person name="Imamovic A."/>
            <person name="Ireland A."/>
            <person name="Larimer J."/>
            <person name="McCowan C."/>
            <person name="Murphy C."/>
            <person name="Pearson M."/>
            <person name="Poon T.W."/>
            <person name="Priest M."/>
            <person name="Roberts A."/>
            <person name="Saif S."/>
            <person name="Shea T."/>
            <person name="Sisk P."/>
            <person name="Sykes S."/>
            <person name="Wortman J."/>
            <person name="Nusbaum C."/>
            <person name="Birren B."/>
        </authorList>
    </citation>
    <scope>NUCLEOTIDE SEQUENCE [LARGE SCALE GENOMIC DNA]</scope>
    <source>
        <strain evidence="7 8">ACS-120-V-Col10b</strain>
    </source>
</reference>
<keyword evidence="2" id="KW-0808">Transferase</keyword>
<evidence type="ECO:0000256" key="5">
    <source>
        <dbReference type="ARBA" id="ARBA00022840"/>
    </source>
</evidence>
<evidence type="ECO:0000256" key="2">
    <source>
        <dbReference type="ARBA" id="ARBA00022679"/>
    </source>
</evidence>
<keyword evidence="5" id="KW-0067">ATP-binding</keyword>
<dbReference type="Gene3D" id="3.40.1190.20">
    <property type="match status" value="1"/>
</dbReference>
<evidence type="ECO:0000256" key="4">
    <source>
        <dbReference type="ARBA" id="ARBA00022777"/>
    </source>
</evidence>
<dbReference type="PANTHER" id="PTHR43085:SF1">
    <property type="entry name" value="PSEUDOURIDINE KINASE-RELATED"/>
    <property type="match status" value="1"/>
</dbReference>